<reference evidence="4" key="1">
    <citation type="submission" date="2024-02" db="EMBL/GenBank/DDBJ databases">
        <title>Sediminibacterium planktonica sp. nov. and Sediminibacterium longus sp. nov., isolated from surface lake and river water.</title>
        <authorList>
            <person name="Watanabe K."/>
            <person name="Takemine S."/>
            <person name="Ishii Y."/>
            <person name="Ogata Y."/>
            <person name="Shindo C."/>
            <person name="Suda W."/>
        </authorList>
    </citation>
    <scope>NUCLEOTIDE SEQUENCE</scope>
    <source>
        <strain evidence="4">KACHI17</strain>
    </source>
</reference>
<dbReference type="CDD" id="cd06464">
    <property type="entry name" value="ACD_sHsps-like"/>
    <property type="match status" value="1"/>
</dbReference>
<sequence>MTLVKHNTVPFNSLFDELFNHFPATWGRDANQAYAVVPVNIHETNEGYHLELNAPGRNKEDFKVNIENGLLTISYEKKESQEQKDYKTIRREFSFRSFKRSFTIDEKINADGIQARYENGVLKVYLPKKEEIKVSPKEISIL</sequence>
<protein>
    <submittedName>
        <fullName evidence="4">Hsp20/alpha crystallin family protein</fullName>
    </submittedName>
</protein>
<evidence type="ECO:0000256" key="2">
    <source>
        <dbReference type="RuleBase" id="RU003616"/>
    </source>
</evidence>
<evidence type="ECO:0000256" key="1">
    <source>
        <dbReference type="PROSITE-ProRule" id="PRU00285"/>
    </source>
</evidence>
<dbReference type="InterPro" id="IPR008978">
    <property type="entry name" value="HSP20-like_chaperone"/>
</dbReference>
<evidence type="ECO:0000313" key="4">
    <source>
        <dbReference type="EMBL" id="BFG69559.1"/>
    </source>
</evidence>
<gene>
    <name evidence="4" type="ORF">KACHI17_04400</name>
</gene>
<dbReference type="InterPro" id="IPR002068">
    <property type="entry name" value="A-crystallin/Hsp20_dom"/>
</dbReference>
<dbReference type="PANTHER" id="PTHR11527">
    <property type="entry name" value="HEAT-SHOCK PROTEIN 20 FAMILY MEMBER"/>
    <property type="match status" value="1"/>
</dbReference>
<dbReference type="SUPFAM" id="SSF49764">
    <property type="entry name" value="HSP20-like chaperones"/>
    <property type="match status" value="1"/>
</dbReference>
<organism evidence="4">
    <name type="scientific">Sediminibacterium sp. KACHI17</name>
    <dbReference type="NCBI Taxonomy" id="1751071"/>
    <lineage>
        <taxon>Bacteria</taxon>
        <taxon>Pseudomonadati</taxon>
        <taxon>Bacteroidota</taxon>
        <taxon>Chitinophagia</taxon>
        <taxon>Chitinophagales</taxon>
        <taxon>Chitinophagaceae</taxon>
        <taxon>Sediminibacterium</taxon>
    </lineage>
</organism>
<dbReference type="EMBL" id="AP029612">
    <property type="protein sequence ID" value="BFG69559.1"/>
    <property type="molecule type" value="Genomic_DNA"/>
</dbReference>
<accession>A0AAT9GFY3</accession>
<evidence type="ECO:0000259" key="3">
    <source>
        <dbReference type="PROSITE" id="PS01031"/>
    </source>
</evidence>
<dbReference type="Pfam" id="PF00011">
    <property type="entry name" value="HSP20"/>
    <property type="match status" value="1"/>
</dbReference>
<feature type="domain" description="SHSP" evidence="3">
    <location>
        <begin position="30"/>
        <end position="142"/>
    </location>
</feature>
<comment type="similarity">
    <text evidence="1 2">Belongs to the small heat shock protein (HSP20) family.</text>
</comment>
<dbReference type="RefSeq" id="WP_353549876.1">
    <property type="nucleotide sequence ID" value="NZ_AP029612.1"/>
</dbReference>
<dbReference type="PROSITE" id="PS01031">
    <property type="entry name" value="SHSP"/>
    <property type="match status" value="1"/>
</dbReference>
<dbReference type="Gene3D" id="2.60.40.790">
    <property type="match status" value="1"/>
</dbReference>
<dbReference type="AlphaFoldDB" id="A0AAT9GFY3"/>
<name>A0AAT9GFY3_9BACT</name>
<proteinExistence type="inferred from homology"/>
<dbReference type="InterPro" id="IPR031107">
    <property type="entry name" value="Small_HSP"/>
</dbReference>